<feature type="region of interest" description="Disordered" evidence="1">
    <location>
        <begin position="84"/>
        <end position="117"/>
    </location>
</feature>
<dbReference type="Proteomes" id="UP000253094">
    <property type="component" value="Unassembled WGS sequence"/>
</dbReference>
<organism evidence="2 3">
    <name type="scientific">Sphaerisporangium album</name>
    <dbReference type="NCBI Taxonomy" id="509200"/>
    <lineage>
        <taxon>Bacteria</taxon>
        <taxon>Bacillati</taxon>
        <taxon>Actinomycetota</taxon>
        <taxon>Actinomycetes</taxon>
        <taxon>Streptosporangiales</taxon>
        <taxon>Streptosporangiaceae</taxon>
        <taxon>Sphaerisporangium</taxon>
    </lineage>
</organism>
<keyword evidence="3" id="KW-1185">Reference proteome</keyword>
<gene>
    <name evidence="2" type="ORF">DQ384_37630</name>
</gene>
<sequence>MPRPSGNVQLKSARQYAGYASQQALADALTQAAPEIGLGPMEVSVRQVRRWESSTPPWPQAHHQRLLVHVLQVPFEELGFTPPWGDHATGVSPASATAPRPQASPTPGAALPLPKASSTMQPATVGADYAAITAAYRRLYWTVQPAQMHPAVVEHARLGTQLLAETATPTRRLLATALAESFLLAGRIEFFDLRQPQDSAATLIRALQAAGEAEDPLLGSAILAHAAFVPGWAGQSEESAERIRAARAYARRSQTSAEFLAWLDAVEAECETRCGHIREALRLIHHAEEVLSAGSPHTSPDWFNWFSPARLASFKGNVELKAGHLPQARETLLGVLDALSQSDGKQRVVVLGDLAAVDAAENKPKDACARLEQALDQLAVTWYATGMDRIRDVRRGLQAWAEQDYVQRLDDRLYEWKTTLTALQR</sequence>
<proteinExistence type="predicted"/>
<name>A0A367EPS5_9ACTN</name>
<reference evidence="2 3" key="1">
    <citation type="submission" date="2018-06" db="EMBL/GenBank/DDBJ databases">
        <title>Sphaerisporangium craniellae sp. nov., isolated from a marine sponge in the South China Sea.</title>
        <authorList>
            <person name="Li L."/>
        </authorList>
    </citation>
    <scope>NUCLEOTIDE SEQUENCE [LARGE SCALE GENOMIC DNA]</scope>
    <source>
        <strain evidence="2 3">CCTCC AA 208026</strain>
    </source>
</reference>
<evidence type="ECO:0000313" key="2">
    <source>
        <dbReference type="EMBL" id="RCG20084.1"/>
    </source>
</evidence>
<evidence type="ECO:0000313" key="3">
    <source>
        <dbReference type="Proteomes" id="UP000253094"/>
    </source>
</evidence>
<comment type="caution">
    <text evidence="2">The sequence shown here is derived from an EMBL/GenBank/DDBJ whole genome shotgun (WGS) entry which is preliminary data.</text>
</comment>
<dbReference type="OrthoDB" id="3217562at2"/>
<evidence type="ECO:0000256" key="1">
    <source>
        <dbReference type="SAM" id="MobiDB-lite"/>
    </source>
</evidence>
<protein>
    <submittedName>
        <fullName evidence="2">Transcriptional regulator</fullName>
    </submittedName>
</protein>
<accession>A0A367EPS5</accession>
<dbReference type="EMBL" id="QOIL01000033">
    <property type="protein sequence ID" value="RCG20084.1"/>
    <property type="molecule type" value="Genomic_DNA"/>
</dbReference>
<dbReference type="AlphaFoldDB" id="A0A367EPS5"/>